<evidence type="ECO:0000313" key="2">
    <source>
        <dbReference type="Proteomes" id="UP000321201"/>
    </source>
</evidence>
<dbReference type="Proteomes" id="UP000321201">
    <property type="component" value="Unassembled WGS sequence"/>
</dbReference>
<dbReference type="RefSeq" id="WP_147799939.1">
    <property type="nucleotide sequence ID" value="NZ_VPFL01000012.1"/>
</dbReference>
<proteinExistence type="predicted"/>
<gene>
    <name evidence="1" type="ORF">FR698_09355</name>
</gene>
<protein>
    <submittedName>
        <fullName evidence="1">Uncharacterized protein</fullName>
    </submittedName>
</protein>
<reference evidence="1 2" key="1">
    <citation type="submission" date="2019-08" db="EMBL/GenBank/DDBJ databases">
        <title>Pelomicrobium methylotrophicum gen. nov., sp. nov. a moderately thermophilic, facultatively anaerobic, lithoautotrophic and methylotrophic bacterium isolated from a terrestrial mud volcano.</title>
        <authorList>
            <person name="Slobodkina G.B."/>
            <person name="Merkel A.Y."/>
            <person name="Slobodkin A.I."/>
        </authorList>
    </citation>
    <scope>NUCLEOTIDE SEQUENCE [LARGE SCALE GENOMIC DNA]</scope>
    <source>
        <strain evidence="1 2">SM250</strain>
    </source>
</reference>
<dbReference type="InParanoid" id="A0A5C7EJL0"/>
<keyword evidence="2" id="KW-1185">Reference proteome</keyword>
<accession>A0A5C7EJL0</accession>
<comment type="caution">
    <text evidence="1">The sequence shown here is derived from an EMBL/GenBank/DDBJ whole genome shotgun (WGS) entry which is preliminary data.</text>
</comment>
<organism evidence="1 2">
    <name type="scientific">Pelomicrobium methylotrophicum</name>
    <dbReference type="NCBI Taxonomy" id="2602750"/>
    <lineage>
        <taxon>Bacteria</taxon>
        <taxon>Pseudomonadati</taxon>
        <taxon>Pseudomonadota</taxon>
        <taxon>Hydrogenophilia</taxon>
        <taxon>Hydrogenophilia incertae sedis</taxon>
        <taxon>Pelomicrobium</taxon>
    </lineage>
</organism>
<evidence type="ECO:0000313" key="1">
    <source>
        <dbReference type="EMBL" id="TXF11540.1"/>
    </source>
</evidence>
<dbReference type="EMBL" id="VPFL01000012">
    <property type="protein sequence ID" value="TXF11540.1"/>
    <property type="molecule type" value="Genomic_DNA"/>
</dbReference>
<name>A0A5C7EJL0_9PROT</name>
<sequence length="68" mass="7643">MKTVNWGSYAPRIQKFFAGPFVKTGEVRTKGRTLTLYEGGGKRALVARKTIFRRGRPVAQMVTGWKAI</sequence>
<dbReference type="AlphaFoldDB" id="A0A5C7EJL0"/>